<name>A0A6J4RI07_9ACTN</name>
<accession>A0A6J4RI07</accession>
<dbReference type="AlphaFoldDB" id="A0A6J4RI07"/>
<protein>
    <submittedName>
        <fullName evidence="2">Uncharacterized protein</fullName>
    </submittedName>
</protein>
<sequence length="154" mass="16712">MLEGVRANEIVMGAYTDNDGGICPMLAAHRNGGRTTFLAFAKAWDRLGGPTAARRTRRATERELRILTSQLEASLMAEEPTDLSAAIAEYEAARARSGAARPSSPAIPPEIQAGRLTPVSGVRRLRPARRRDEAAAEAALTRVERALERDPQLH</sequence>
<evidence type="ECO:0000313" key="2">
    <source>
        <dbReference type="EMBL" id="CAA9474017.1"/>
    </source>
</evidence>
<reference evidence="2" key="1">
    <citation type="submission" date="2020-02" db="EMBL/GenBank/DDBJ databases">
        <authorList>
            <person name="Meier V. D."/>
        </authorList>
    </citation>
    <scope>NUCLEOTIDE SEQUENCE</scope>
    <source>
        <strain evidence="2">AVDCRST_MAG30</strain>
    </source>
</reference>
<gene>
    <name evidence="2" type="ORF">AVDCRST_MAG30-319</name>
</gene>
<evidence type="ECO:0000256" key="1">
    <source>
        <dbReference type="SAM" id="MobiDB-lite"/>
    </source>
</evidence>
<proteinExistence type="predicted"/>
<feature type="region of interest" description="Disordered" evidence="1">
    <location>
        <begin position="97"/>
        <end position="116"/>
    </location>
</feature>
<organism evidence="2">
    <name type="scientific">uncultured Solirubrobacteraceae bacterium</name>
    <dbReference type="NCBI Taxonomy" id="1162706"/>
    <lineage>
        <taxon>Bacteria</taxon>
        <taxon>Bacillati</taxon>
        <taxon>Actinomycetota</taxon>
        <taxon>Thermoleophilia</taxon>
        <taxon>Solirubrobacterales</taxon>
        <taxon>Solirubrobacteraceae</taxon>
        <taxon>environmental samples</taxon>
    </lineage>
</organism>
<dbReference type="EMBL" id="CADCVS010000061">
    <property type="protein sequence ID" value="CAA9474017.1"/>
    <property type="molecule type" value="Genomic_DNA"/>
</dbReference>